<keyword evidence="6" id="KW-0547">Nucleotide-binding</keyword>
<evidence type="ECO:0000313" key="10">
    <source>
        <dbReference type="EMBL" id="SVD21074.1"/>
    </source>
</evidence>
<feature type="non-terminal residue" evidence="10">
    <location>
        <position position="104"/>
    </location>
</feature>
<keyword evidence="8" id="KW-0067">ATP-binding</keyword>
<evidence type="ECO:0000256" key="1">
    <source>
        <dbReference type="ARBA" id="ARBA00004870"/>
    </source>
</evidence>
<dbReference type="InterPro" id="IPR003758">
    <property type="entry name" value="LpxK"/>
</dbReference>
<organism evidence="10">
    <name type="scientific">marine metagenome</name>
    <dbReference type="NCBI Taxonomy" id="408172"/>
    <lineage>
        <taxon>unclassified sequences</taxon>
        <taxon>metagenomes</taxon>
        <taxon>ecological metagenomes</taxon>
    </lineage>
</organism>
<dbReference type="GO" id="GO:0009244">
    <property type="term" value="P:lipopolysaccharide core region biosynthetic process"/>
    <property type="evidence" value="ECO:0007669"/>
    <property type="project" value="TreeGrafter"/>
</dbReference>
<dbReference type="GO" id="GO:0005524">
    <property type="term" value="F:ATP binding"/>
    <property type="evidence" value="ECO:0007669"/>
    <property type="project" value="UniProtKB-KW"/>
</dbReference>
<gene>
    <name evidence="10" type="ORF">METZ01_LOCUS373928</name>
</gene>
<dbReference type="UniPathway" id="UPA00359">
    <property type="reaction ID" value="UER00482"/>
</dbReference>
<dbReference type="GO" id="GO:0009245">
    <property type="term" value="P:lipid A biosynthetic process"/>
    <property type="evidence" value="ECO:0007669"/>
    <property type="project" value="UniProtKB-KW"/>
</dbReference>
<keyword evidence="5" id="KW-0808">Transferase</keyword>
<name>A0A382TG30_9ZZZZ</name>
<dbReference type="InterPro" id="IPR027417">
    <property type="entry name" value="P-loop_NTPase"/>
</dbReference>
<keyword evidence="9" id="KW-0443">Lipid metabolism</keyword>
<evidence type="ECO:0000256" key="7">
    <source>
        <dbReference type="ARBA" id="ARBA00022777"/>
    </source>
</evidence>
<reference evidence="10" key="1">
    <citation type="submission" date="2018-05" db="EMBL/GenBank/DDBJ databases">
        <authorList>
            <person name="Lanie J.A."/>
            <person name="Ng W.-L."/>
            <person name="Kazmierczak K.M."/>
            <person name="Andrzejewski T.M."/>
            <person name="Davidsen T.M."/>
            <person name="Wayne K.J."/>
            <person name="Tettelin H."/>
            <person name="Glass J.I."/>
            <person name="Rusch D."/>
            <person name="Podicherti R."/>
            <person name="Tsui H.-C.T."/>
            <person name="Winkler M.E."/>
        </authorList>
    </citation>
    <scope>NUCLEOTIDE SEQUENCE</scope>
</reference>
<evidence type="ECO:0000256" key="5">
    <source>
        <dbReference type="ARBA" id="ARBA00022679"/>
    </source>
</evidence>
<proteinExistence type="predicted"/>
<keyword evidence="7" id="KW-0418">Kinase</keyword>
<dbReference type="AlphaFoldDB" id="A0A382TG30"/>
<comment type="pathway">
    <text evidence="1">Glycolipid biosynthesis; lipid IV(A) biosynthesis; lipid IV(A) from (3R)-3-hydroxytetradecanoyl-[acyl-carrier-protein] and UDP-N-acetyl-alpha-D-glucosamine: step 6/6.</text>
</comment>
<evidence type="ECO:0000256" key="6">
    <source>
        <dbReference type="ARBA" id="ARBA00022741"/>
    </source>
</evidence>
<dbReference type="GO" id="GO:0005886">
    <property type="term" value="C:plasma membrane"/>
    <property type="evidence" value="ECO:0007669"/>
    <property type="project" value="TreeGrafter"/>
</dbReference>
<dbReference type="GO" id="GO:0009029">
    <property type="term" value="F:lipid-A 4'-kinase activity"/>
    <property type="evidence" value="ECO:0007669"/>
    <property type="project" value="UniProtKB-EC"/>
</dbReference>
<dbReference type="SUPFAM" id="SSF52540">
    <property type="entry name" value="P-loop containing nucleoside triphosphate hydrolases"/>
    <property type="match status" value="1"/>
</dbReference>
<dbReference type="PANTHER" id="PTHR42724:SF1">
    <property type="entry name" value="TETRAACYLDISACCHARIDE 4'-KINASE, MITOCHONDRIAL-RELATED"/>
    <property type="match status" value="1"/>
</dbReference>
<dbReference type="Pfam" id="PF02606">
    <property type="entry name" value="LpxK"/>
    <property type="match status" value="1"/>
</dbReference>
<evidence type="ECO:0000256" key="2">
    <source>
        <dbReference type="ARBA" id="ARBA00012071"/>
    </source>
</evidence>
<dbReference type="EMBL" id="UINC01136358">
    <property type="protein sequence ID" value="SVD21074.1"/>
    <property type="molecule type" value="Genomic_DNA"/>
</dbReference>
<evidence type="ECO:0000256" key="3">
    <source>
        <dbReference type="ARBA" id="ARBA00022516"/>
    </source>
</evidence>
<accession>A0A382TG30</accession>
<keyword evidence="3" id="KW-0444">Lipid biosynthesis</keyword>
<evidence type="ECO:0000256" key="8">
    <source>
        <dbReference type="ARBA" id="ARBA00022840"/>
    </source>
</evidence>
<protein>
    <recommendedName>
        <fullName evidence="2">tetraacyldisaccharide 4'-kinase</fullName>
        <ecNumber evidence="2">2.7.1.130</ecNumber>
    </recommendedName>
</protein>
<dbReference type="EC" id="2.7.1.130" evidence="2"/>
<keyword evidence="4" id="KW-0441">Lipid A biosynthesis</keyword>
<evidence type="ECO:0000256" key="4">
    <source>
        <dbReference type="ARBA" id="ARBA00022556"/>
    </source>
</evidence>
<sequence>MYDLGWIKGAIFNKPIISIGNITSGGTGKTPMVIYLAQLLQTKGKKPGIISRGYGRKSQGLQVVHDGKKIIASVELAGDEPFLMANILKNIPIIVSENRIKGIK</sequence>
<evidence type="ECO:0000256" key="9">
    <source>
        <dbReference type="ARBA" id="ARBA00023098"/>
    </source>
</evidence>
<dbReference type="PANTHER" id="PTHR42724">
    <property type="entry name" value="TETRAACYLDISACCHARIDE 4'-KINASE"/>
    <property type="match status" value="1"/>
</dbReference>